<dbReference type="InterPro" id="IPR003395">
    <property type="entry name" value="RecF/RecN/SMC_N"/>
</dbReference>
<dbReference type="GO" id="GO:0009432">
    <property type="term" value="P:SOS response"/>
    <property type="evidence" value="ECO:0007669"/>
    <property type="project" value="TreeGrafter"/>
</dbReference>
<organism evidence="11 12">
    <name type="scientific">Acidaminobacter hydrogenoformans DSM 2784</name>
    <dbReference type="NCBI Taxonomy" id="1120920"/>
    <lineage>
        <taxon>Bacteria</taxon>
        <taxon>Bacillati</taxon>
        <taxon>Bacillota</taxon>
        <taxon>Clostridia</taxon>
        <taxon>Peptostreptococcales</taxon>
        <taxon>Acidaminobacteraceae</taxon>
        <taxon>Acidaminobacter</taxon>
    </lineage>
</organism>
<dbReference type="GO" id="GO:0005524">
    <property type="term" value="F:ATP binding"/>
    <property type="evidence" value="ECO:0007669"/>
    <property type="project" value="UniProtKB-KW"/>
</dbReference>
<dbReference type="InterPro" id="IPR027417">
    <property type="entry name" value="P-loop_NTPase"/>
</dbReference>
<dbReference type="SUPFAM" id="SSF52540">
    <property type="entry name" value="P-loop containing nucleoside triphosphate hydrolases"/>
    <property type="match status" value="1"/>
</dbReference>
<keyword evidence="4" id="KW-0547">Nucleotide-binding</keyword>
<protein>
    <recommendedName>
        <fullName evidence="3 9">DNA repair protein RecN</fullName>
    </recommendedName>
    <alternativeName>
        <fullName evidence="8 9">Recombination protein N</fullName>
    </alternativeName>
</protein>
<dbReference type="Pfam" id="PF02463">
    <property type="entry name" value="SMC_N"/>
    <property type="match status" value="1"/>
</dbReference>
<feature type="domain" description="RecF/RecN/SMC N-terminal" evidence="10">
    <location>
        <begin position="1"/>
        <end position="507"/>
    </location>
</feature>
<gene>
    <name evidence="11" type="ORF">SAMN03080599_03288</name>
</gene>
<comment type="function">
    <text evidence="1 9">May be involved in recombinational repair of damaged DNA.</text>
</comment>
<sequence length="552" mass="61454">MLKQLYLENFLIIEQASVNFGEGLNVITGETGSGKSMIFEAIGLLLGGKGGRDYIRTGADKLLLEGVFEVRSEALDLQLREMGYDLEEGDLFLSREISESGKSIYRLGARMVPAGVVKALADSLVDISGQHEHQMLLSPSNYISLIDEFGQETLNPFLSEVSEAASAVFSLETALKQFDMDPSEVARRMDFLQYQLEELDEAALKEGEEEALEETYSAMKHFERIALLVSQIEADALSEDGYLSQISKTRRQLEELSQLQHRWSSLAEQLEEGYLTLESAIHDLVGSFDPSEQPEEQEIAKIESRMAQIFDLRRKYGGTIQEILTSYKAMKAELDSLAYYNDEKAALQIKHETALKHYHKLDEALTGARQTTAEHFSKALHKELLSLGFEGLKLELTAVHGTTVRSTGSAHIQWLIATNPGEPLKELRKIVSGGELSRIMLAVKLVNRHARYASTQIFDEIDSGISGRTASRVAEKLVQIAEDNQVILVTHLPQIASKGNAHFVIEKKVDQDRTFTKVHQASGEQRVEEIARMIGGGEVNDTALEHARSLLT</sequence>
<dbReference type="GO" id="GO:0006310">
    <property type="term" value="P:DNA recombination"/>
    <property type="evidence" value="ECO:0007669"/>
    <property type="project" value="InterPro"/>
</dbReference>
<evidence type="ECO:0000256" key="2">
    <source>
        <dbReference type="ARBA" id="ARBA00009441"/>
    </source>
</evidence>
<evidence type="ECO:0000256" key="6">
    <source>
        <dbReference type="ARBA" id="ARBA00022840"/>
    </source>
</evidence>
<dbReference type="AlphaFoldDB" id="A0A1G5S6N0"/>
<evidence type="ECO:0000256" key="9">
    <source>
        <dbReference type="PIRNR" id="PIRNR003128"/>
    </source>
</evidence>
<dbReference type="InterPro" id="IPR004604">
    <property type="entry name" value="DNA_recomb/repair_RecN"/>
</dbReference>
<evidence type="ECO:0000256" key="1">
    <source>
        <dbReference type="ARBA" id="ARBA00003618"/>
    </source>
</evidence>
<dbReference type="Gene3D" id="3.40.50.300">
    <property type="entry name" value="P-loop containing nucleotide triphosphate hydrolases"/>
    <property type="match status" value="2"/>
</dbReference>
<dbReference type="OrthoDB" id="9806954at2"/>
<dbReference type="PANTHER" id="PTHR11059:SF0">
    <property type="entry name" value="DNA REPAIR PROTEIN RECN"/>
    <property type="match status" value="1"/>
</dbReference>
<dbReference type="STRING" id="1120920.SAMN03080599_03288"/>
<dbReference type="RefSeq" id="WP_092593425.1">
    <property type="nucleotide sequence ID" value="NZ_FMWL01000031.1"/>
</dbReference>
<keyword evidence="6" id="KW-0067">ATP-binding</keyword>
<dbReference type="EMBL" id="FMWL01000031">
    <property type="protein sequence ID" value="SCZ82032.1"/>
    <property type="molecule type" value="Genomic_DNA"/>
</dbReference>
<dbReference type="Proteomes" id="UP000199208">
    <property type="component" value="Unassembled WGS sequence"/>
</dbReference>
<keyword evidence="12" id="KW-1185">Reference proteome</keyword>
<evidence type="ECO:0000256" key="8">
    <source>
        <dbReference type="ARBA" id="ARBA00033408"/>
    </source>
</evidence>
<dbReference type="NCBIfam" id="TIGR00634">
    <property type="entry name" value="recN"/>
    <property type="match status" value="1"/>
</dbReference>
<reference evidence="11 12" key="1">
    <citation type="submission" date="2016-10" db="EMBL/GenBank/DDBJ databases">
        <authorList>
            <person name="de Groot N.N."/>
        </authorList>
    </citation>
    <scope>NUCLEOTIDE SEQUENCE [LARGE SCALE GENOMIC DNA]</scope>
    <source>
        <strain evidence="11 12">DSM 2784</strain>
    </source>
</reference>
<evidence type="ECO:0000256" key="5">
    <source>
        <dbReference type="ARBA" id="ARBA00022763"/>
    </source>
</evidence>
<evidence type="ECO:0000259" key="10">
    <source>
        <dbReference type="Pfam" id="PF02463"/>
    </source>
</evidence>
<dbReference type="GO" id="GO:0043590">
    <property type="term" value="C:bacterial nucleoid"/>
    <property type="evidence" value="ECO:0007669"/>
    <property type="project" value="TreeGrafter"/>
</dbReference>
<proteinExistence type="inferred from homology"/>
<dbReference type="GO" id="GO:0006281">
    <property type="term" value="P:DNA repair"/>
    <property type="evidence" value="ECO:0007669"/>
    <property type="project" value="UniProtKB-KW"/>
</dbReference>
<evidence type="ECO:0000256" key="4">
    <source>
        <dbReference type="ARBA" id="ARBA00022741"/>
    </source>
</evidence>
<name>A0A1G5S6N0_9FIRM</name>
<comment type="similarity">
    <text evidence="2 9">Belongs to the RecN family.</text>
</comment>
<evidence type="ECO:0000256" key="7">
    <source>
        <dbReference type="ARBA" id="ARBA00023204"/>
    </source>
</evidence>
<evidence type="ECO:0000256" key="3">
    <source>
        <dbReference type="ARBA" id="ARBA00021315"/>
    </source>
</evidence>
<evidence type="ECO:0000313" key="11">
    <source>
        <dbReference type="EMBL" id="SCZ82032.1"/>
    </source>
</evidence>
<dbReference type="PIRSF" id="PIRSF003128">
    <property type="entry name" value="RecN"/>
    <property type="match status" value="1"/>
</dbReference>
<keyword evidence="7 9" id="KW-0234">DNA repair</keyword>
<evidence type="ECO:0000313" key="12">
    <source>
        <dbReference type="Proteomes" id="UP000199208"/>
    </source>
</evidence>
<accession>A0A1G5S6N0</accession>
<keyword evidence="5 9" id="KW-0227">DNA damage</keyword>
<dbReference type="PANTHER" id="PTHR11059">
    <property type="entry name" value="DNA REPAIR PROTEIN RECN"/>
    <property type="match status" value="1"/>
</dbReference>
<dbReference type="CDD" id="cd03241">
    <property type="entry name" value="ABC_RecN"/>
    <property type="match status" value="2"/>
</dbReference>